<dbReference type="InterPro" id="IPR000504">
    <property type="entry name" value="RRM_dom"/>
</dbReference>
<feature type="region of interest" description="Disordered" evidence="3">
    <location>
        <begin position="331"/>
        <end position="358"/>
    </location>
</feature>
<feature type="compositionally biased region" description="Basic and acidic residues" evidence="3">
    <location>
        <begin position="78"/>
        <end position="91"/>
    </location>
</feature>
<evidence type="ECO:0000313" key="6">
    <source>
        <dbReference type="Proteomes" id="UP001306508"/>
    </source>
</evidence>
<feature type="domain" description="RRM" evidence="4">
    <location>
        <begin position="106"/>
        <end position="182"/>
    </location>
</feature>
<dbReference type="SUPFAM" id="SSF54928">
    <property type="entry name" value="RNA-binding domain, RBD"/>
    <property type="match status" value="3"/>
</dbReference>
<evidence type="ECO:0000256" key="1">
    <source>
        <dbReference type="ARBA" id="ARBA00022884"/>
    </source>
</evidence>
<gene>
    <name evidence="5" type="ORF">RI543_003223</name>
</gene>
<dbReference type="FunFam" id="3.30.70.330:FF:000362">
    <property type="entry name" value="GBP2p Poly(A+) RNA-binding protein"/>
    <property type="match status" value="1"/>
</dbReference>
<dbReference type="SMART" id="SM00360">
    <property type="entry name" value="RRM"/>
    <property type="match status" value="3"/>
</dbReference>
<sequence>MDETLSSRSYDDYRSRSRSPSRRGYGNYENNYHDGVDPYYDDSRRGGRYGGGRGRKGTNFRTGRRRGGRYAGPISNSFRRERPGFQVRKYDPPPTNVTPVDRNYDNTIFVGNLSFDCTAEDLRNLFIEVGEVVSADIIYSRGRHKGMGTVEFTDPRMVKDAINQFDGITFMDREIFVKQDRAPPISDKHNSDYNNENDTIVGSGSGRRLEFSSRDSINSTWGVRPSPLQLQSQHGQLDGYEVFIINLPYSTTWQQLKDLFREAGDVIRADVELDYRGYSRGFGNVFFATKEEMYRAIELFNGYELEGRVLEVREGRYNYLLEENNDYNYRDEGRFDNSNGGRRRSRRPRDYYMDEEQRQEREYDVPGSDFLEGMVGGGEKNNFVYCSNLPYATSSSDLYELFESFGKVERAELKFDKTGAPTGIAVVEYVDADTAEICIERLNNYNYGGNDLAVSYAQHNTKL</sequence>
<proteinExistence type="predicted"/>
<dbReference type="InterPro" id="IPR050374">
    <property type="entry name" value="RRT5_SRSF_SR"/>
</dbReference>
<keyword evidence="6" id="KW-1185">Reference proteome</keyword>
<protein>
    <recommendedName>
        <fullName evidence="4">RRM domain-containing protein</fullName>
    </recommendedName>
</protein>
<dbReference type="InterPro" id="IPR012677">
    <property type="entry name" value="Nucleotide-bd_a/b_plait_sf"/>
</dbReference>
<dbReference type="Gene3D" id="3.30.70.330">
    <property type="match status" value="3"/>
</dbReference>
<dbReference type="Proteomes" id="UP001306508">
    <property type="component" value="Unassembled WGS sequence"/>
</dbReference>
<evidence type="ECO:0000259" key="4">
    <source>
        <dbReference type="PROSITE" id="PS50102"/>
    </source>
</evidence>
<feature type="domain" description="RRM" evidence="4">
    <location>
        <begin position="240"/>
        <end position="317"/>
    </location>
</feature>
<dbReference type="CDD" id="cd21606">
    <property type="entry name" value="RRM2_HRB1_GBP2"/>
    <property type="match status" value="1"/>
</dbReference>
<feature type="domain" description="RRM" evidence="4">
    <location>
        <begin position="382"/>
        <end position="459"/>
    </location>
</feature>
<dbReference type="Pfam" id="PF00076">
    <property type="entry name" value="RRM_1"/>
    <property type="match status" value="3"/>
</dbReference>
<dbReference type="PANTHER" id="PTHR23003">
    <property type="entry name" value="RNA RECOGNITION MOTIF RRM DOMAIN CONTAINING PROTEIN"/>
    <property type="match status" value="1"/>
</dbReference>
<dbReference type="AlphaFoldDB" id="A0AAN7WGB2"/>
<feature type="region of interest" description="Disordered" evidence="3">
    <location>
        <begin position="1"/>
        <end position="99"/>
    </location>
</feature>
<reference evidence="6" key="1">
    <citation type="submission" date="2023-07" db="EMBL/GenBank/DDBJ databases">
        <title>A draft genome of Kazachstania heterogenica Y-27499.</title>
        <authorList>
            <person name="Donic C."/>
            <person name="Kralova J.S."/>
            <person name="Fidel L."/>
            <person name="Ben-Dor S."/>
            <person name="Jung S."/>
        </authorList>
    </citation>
    <scope>NUCLEOTIDE SEQUENCE [LARGE SCALE GENOMIC DNA]</scope>
    <source>
        <strain evidence="6">Y27499</strain>
    </source>
</reference>
<feature type="compositionally biased region" description="Basic residues" evidence="3">
    <location>
        <begin position="53"/>
        <end position="68"/>
    </location>
</feature>
<keyword evidence="1 2" id="KW-0694">RNA-binding</keyword>
<dbReference type="InterPro" id="IPR035979">
    <property type="entry name" value="RBD_domain_sf"/>
</dbReference>
<dbReference type="PROSITE" id="PS50102">
    <property type="entry name" value="RRM"/>
    <property type="match status" value="3"/>
</dbReference>
<evidence type="ECO:0000256" key="2">
    <source>
        <dbReference type="PROSITE-ProRule" id="PRU00176"/>
    </source>
</evidence>
<dbReference type="GO" id="GO:0005634">
    <property type="term" value="C:nucleus"/>
    <property type="evidence" value="ECO:0007669"/>
    <property type="project" value="TreeGrafter"/>
</dbReference>
<comment type="caution">
    <text evidence="5">The sequence shown here is derived from an EMBL/GenBank/DDBJ whole genome shotgun (WGS) entry which is preliminary data.</text>
</comment>
<evidence type="ECO:0000256" key="3">
    <source>
        <dbReference type="SAM" id="MobiDB-lite"/>
    </source>
</evidence>
<evidence type="ECO:0000313" key="5">
    <source>
        <dbReference type="EMBL" id="KAK5779333.1"/>
    </source>
</evidence>
<dbReference type="EMBL" id="JAWIZZ010000047">
    <property type="protein sequence ID" value="KAK5779333.1"/>
    <property type="molecule type" value="Genomic_DNA"/>
</dbReference>
<dbReference type="GO" id="GO:0003729">
    <property type="term" value="F:mRNA binding"/>
    <property type="evidence" value="ECO:0007669"/>
    <property type="project" value="TreeGrafter"/>
</dbReference>
<dbReference type="PANTHER" id="PTHR23003:SF3">
    <property type="entry name" value="FI21236P1-RELATED"/>
    <property type="match status" value="1"/>
</dbReference>
<feature type="compositionally biased region" description="Basic and acidic residues" evidence="3">
    <location>
        <begin position="31"/>
        <end position="45"/>
    </location>
</feature>
<dbReference type="CDD" id="cd21607">
    <property type="entry name" value="RRM3_HRB1_GBP2"/>
    <property type="match status" value="1"/>
</dbReference>
<organism evidence="5 6">
    <name type="scientific">Arxiozyma heterogenica</name>
    <dbReference type="NCBI Taxonomy" id="278026"/>
    <lineage>
        <taxon>Eukaryota</taxon>
        <taxon>Fungi</taxon>
        <taxon>Dikarya</taxon>
        <taxon>Ascomycota</taxon>
        <taxon>Saccharomycotina</taxon>
        <taxon>Saccharomycetes</taxon>
        <taxon>Saccharomycetales</taxon>
        <taxon>Saccharomycetaceae</taxon>
        <taxon>Arxiozyma</taxon>
    </lineage>
</organism>
<dbReference type="GO" id="GO:0005737">
    <property type="term" value="C:cytoplasm"/>
    <property type="evidence" value="ECO:0007669"/>
    <property type="project" value="TreeGrafter"/>
</dbReference>
<name>A0AAN7WGB2_9SACH</name>
<accession>A0AAN7WGB2</accession>
<feature type="compositionally biased region" description="Basic and acidic residues" evidence="3">
    <location>
        <begin position="348"/>
        <end position="358"/>
    </location>
</feature>